<accession>A0ABR5JBD3</accession>
<dbReference type="EMBL" id="LGUT01000593">
    <property type="protein sequence ID" value="KOG90699.1"/>
    <property type="molecule type" value="Genomic_DNA"/>
</dbReference>
<evidence type="ECO:0000313" key="2">
    <source>
        <dbReference type="Proteomes" id="UP000037020"/>
    </source>
</evidence>
<sequence length="238" mass="26174">MTPHHPYGTPDTPRLAVRGEAHLEVPPEIAQLDITINARNTERHTTLEDLTRRNTHALNALNTYDHAIDHLETSTFTITPQLTEKGRHERVHAYHGHLHITATISDFTALGDITSRLAALDLTRVDGPWWSLRPDSPAHREARRQAVHDALQRAREYADALGAQLDAITELADIEADTPTPPGPLGYGPPAGARAARAAGYGGYGETADPEPTLDLAPQRQHIHAHVNARFTMTRPTL</sequence>
<protein>
    <submittedName>
        <fullName evidence="1">Periplasmic immunogenic protein</fullName>
    </submittedName>
</protein>
<dbReference type="RefSeq" id="WP_030888130.1">
    <property type="nucleotide sequence ID" value="NZ_JBIRHZ010000001.1"/>
</dbReference>
<proteinExistence type="predicted"/>
<name>A0ABR5JBD3_9ACTN</name>
<comment type="caution">
    <text evidence="1">The sequence shown here is derived from an EMBL/GenBank/DDBJ whole genome shotgun (WGS) entry which is preliminary data.</text>
</comment>
<dbReference type="PANTHER" id="PTHR34387:SF2">
    <property type="entry name" value="SLR1258 PROTEIN"/>
    <property type="match status" value="1"/>
</dbReference>
<dbReference type="PANTHER" id="PTHR34387">
    <property type="entry name" value="SLR1258 PROTEIN"/>
    <property type="match status" value="1"/>
</dbReference>
<dbReference type="Pfam" id="PF04402">
    <property type="entry name" value="SIMPL"/>
    <property type="match status" value="1"/>
</dbReference>
<dbReference type="InterPro" id="IPR007497">
    <property type="entry name" value="SIMPL/DUF541"/>
</dbReference>
<organism evidence="1 2">
    <name type="scientific">Streptomyces varsoviensis</name>
    <dbReference type="NCBI Taxonomy" id="67373"/>
    <lineage>
        <taxon>Bacteria</taxon>
        <taxon>Bacillati</taxon>
        <taxon>Actinomycetota</taxon>
        <taxon>Actinomycetes</taxon>
        <taxon>Kitasatosporales</taxon>
        <taxon>Streptomycetaceae</taxon>
        <taxon>Streptomyces</taxon>
    </lineage>
</organism>
<gene>
    <name evidence="1" type="ORF">ADK38_07290</name>
</gene>
<dbReference type="Gene3D" id="3.30.70.2970">
    <property type="entry name" value="Protein of unknown function (DUF541), domain 2"/>
    <property type="match status" value="1"/>
</dbReference>
<dbReference type="InterPro" id="IPR052022">
    <property type="entry name" value="26kDa_periplasmic_antigen"/>
</dbReference>
<evidence type="ECO:0000313" key="1">
    <source>
        <dbReference type="EMBL" id="KOG90699.1"/>
    </source>
</evidence>
<dbReference type="Proteomes" id="UP000037020">
    <property type="component" value="Unassembled WGS sequence"/>
</dbReference>
<keyword evidence="2" id="KW-1185">Reference proteome</keyword>
<reference evidence="1 2" key="1">
    <citation type="submission" date="2015-07" db="EMBL/GenBank/DDBJ databases">
        <authorList>
            <person name="Ju K.-S."/>
            <person name="Doroghazi J.R."/>
            <person name="Metcalf W.W."/>
        </authorList>
    </citation>
    <scope>NUCLEOTIDE SEQUENCE [LARGE SCALE GENOMIC DNA]</scope>
    <source>
        <strain evidence="1 2">NRRL B-3589</strain>
    </source>
</reference>
<dbReference type="Gene3D" id="3.30.110.170">
    <property type="entry name" value="Protein of unknown function (DUF541), domain 1"/>
    <property type="match status" value="1"/>
</dbReference>